<accession>A0AAV8X7S9</accession>
<proteinExistence type="inferred from homology"/>
<dbReference type="GO" id="GO:0005739">
    <property type="term" value="C:mitochondrion"/>
    <property type="evidence" value="ECO:0007669"/>
    <property type="project" value="TreeGrafter"/>
</dbReference>
<dbReference type="FunFam" id="3.30.420.10:FF:000003">
    <property type="entry name" value="Oligoribonuclease"/>
    <property type="match status" value="1"/>
</dbReference>
<organism evidence="7 8">
    <name type="scientific">Aromia moschata</name>
    <dbReference type="NCBI Taxonomy" id="1265417"/>
    <lineage>
        <taxon>Eukaryota</taxon>
        <taxon>Metazoa</taxon>
        <taxon>Ecdysozoa</taxon>
        <taxon>Arthropoda</taxon>
        <taxon>Hexapoda</taxon>
        <taxon>Insecta</taxon>
        <taxon>Pterygota</taxon>
        <taxon>Neoptera</taxon>
        <taxon>Endopterygota</taxon>
        <taxon>Coleoptera</taxon>
        <taxon>Polyphaga</taxon>
        <taxon>Cucujiformia</taxon>
        <taxon>Chrysomeloidea</taxon>
        <taxon>Cerambycidae</taxon>
        <taxon>Cerambycinae</taxon>
        <taxon>Callichromatini</taxon>
        <taxon>Aromia</taxon>
    </lineage>
</organism>
<keyword evidence="2" id="KW-0540">Nuclease</keyword>
<reference evidence="7" key="1">
    <citation type="journal article" date="2023" name="Insect Mol. Biol.">
        <title>Genome sequencing provides insights into the evolution of gene families encoding plant cell wall-degrading enzymes in longhorned beetles.</title>
        <authorList>
            <person name="Shin N.R."/>
            <person name="Okamura Y."/>
            <person name="Kirsch R."/>
            <person name="Pauchet Y."/>
        </authorList>
    </citation>
    <scope>NUCLEOTIDE SEQUENCE</scope>
    <source>
        <strain evidence="7">AMC_N1</strain>
    </source>
</reference>
<dbReference type="Gene3D" id="3.30.420.10">
    <property type="entry name" value="Ribonuclease H-like superfamily/Ribonuclease H"/>
    <property type="match status" value="1"/>
</dbReference>
<feature type="non-terminal residue" evidence="7">
    <location>
        <position position="1"/>
    </location>
</feature>
<feature type="domain" description="Exonuclease" evidence="6">
    <location>
        <begin position="104"/>
        <end position="273"/>
    </location>
</feature>
<evidence type="ECO:0000313" key="8">
    <source>
        <dbReference type="Proteomes" id="UP001162162"/>
    </source>
</evidence>
<evidence type="ECO:0000256" key="2">
    <source>
        <dbReference type="ARBA" id="ARBA00022722"/>
    </source>
</evidence>
<dbReference type="AlphaFoldDB" id="A0AAV8X7S9"/>
<dbReference type="InterPro" id="IPR022894">
    <property type="entry name" value="Oligoribonuclease"/>
</dbReference>
<evidence type="ECO:0000256" key="5">
    <source>
        <dbReference type="ARBA" id="ARBA00072681"/>
    </source>
</evidence>
<evidence type="ECO:0000256" key="4">
    <source>
        <dbReference type="ARBA" id="ARBA00022839"/>
    </source>
</evidence>
<gene>
    <name evidence="7" type="ORF">NQ318_002348</name>
</gene>
<dbReference type="SMART" id="SM00479">
    <property type="entry name" value="EXOIII"/>
    <property type="match status" value="1"/>
</dbReference>
<evidence type="ECO:0000313" key="7">
    <source>
        <dbReference type="EMBL" id="KAJ8934792.1"/>
    </source>
</evidence>
<comment type="similarity">
    <text evidence="1">Belongs to the oligoribonuclease family.</text>
</comment>
<dbReference type="SUPFAM" id="SSF53098">
    <property type="entry name" value="Ribonuclease H-like"/>
    <property type="match status" value="1"/>
</dbReference>
<evidence type="ECO:0000256" key="1">
    <source>
        <dbReference type="ARBA" id="ARBA00009921"/>
    </source>
</evidence>
<comment type="caution">
    <text evidence="7">The sequence shown here is derived from an EMBL/GenBank/DDBJ whole genome shotgun (WGS) entry which is preliminary data.</text>
</comment>
<dbReference type="InterPro" id="IPR036397">
    <property type="entry name" value="RNaseH_sf"/>
</dbReference>
<dbReference type="GO" id="GO:0000175">
    <property type="term" value="F:3'-5'-RNA exonuclease activity"/>
    <property type="evidence" value="ECO:0007669"/>
    <property type="project" value="InterPro"/>
</dbReference>
<dbReference type="Proteomes" id="UP001162162">
    <property type="component" value="Unassembled WGS sequence"/>
</dbReference>
<dbReference type="EMBL" id="JAPWTK010000982">
    <property type="protein sequence ID" value="KAJ8934792.1"/>
    <property type="molecule type" value="Genomic_DNA"/>
</dbReference>
<keyword evidence="4" id="KW-0269">Exonuclease</keyword>
<dbReference type="CDD" id="cd06135">
    <property type="entry name" value="Orn"/>
    <property type="match status" value="1"/>
</dbReference>
<dbReference type="InterPro" id="IPR012337">
    <property type="entry name" value="RNaseH-like_sf"/>
</dbReference>
<sequence length="394" mass="45548">WLWWGTPLEAKFWRHSVPEPQSIYSVPELRRILETPVYLVSLWVKPYVNITCTVVKFYVLKIEFKRSNMYKTFVNHMLRNVKTFVNGASSHDFSTNSLDLEINRIVWMDMEMTGLNVDQDKIMEVACLVTDSDLNIVAEGPDIVIHQPENILNNMHEWCVNQHGKTGLTQACLKSTTTLEEAESILLNFIRKHVTEKCSPLAGNSIYMDRLFLKKHMPRVDDFLHYRIIDVSTEMESRDIQKIFPKKQFSHRALQDIKESVDELKFYKDNFFKHATLFTNVQTYKHCVVKIISCNNSVGPNFEMCAFSVLQYTEQCLQHLHTNGPYLSTALEPTDRGSADGSDGHLWYHPLDASARQTFTEQIQSPIRNATQSSVAALELSELSVQTNYHMLLF</sequence>
<dbReference type="InterPro" id="IPR013520">
    <property type="entry name" value="Ribonucl_H"/>
</dbReference>
<keyword evidence="3" id="KW-0378">Hydrolase</keyword>
<dbReference type="Pfam" id="PF00929">
    <property type="entry name" value="RNase_T"/>
    <property type="match status" value="1"/>
</dbReference>
<evidence type="ECO:0000259" key="6">
    <source>
        <dbReference type="SMART" id="SM00479"/>
    </source>
</evidence>
<evidence type="ECO:0000256" key="3">
    <source>
        <dbReference type="ARBA" id="ARBA00022801"/>
    </source>
</evidence>
<dbReference type="PANTHER" id="PTHR11046">
    <property type="entry name" value="OLIGORIBONUCLEASE, MITOCHONDRIAL"/>
    <property type="match status" value="1"/>
</dbReference>
<keyword evidence="8" id="KW-1185">Reference proteome</keyword>
<name>A0AAV8X7S9_9CUCU</name>
<dbReference type="GO" id="GO:0003676">
    <property type="term" value="F:nucleic acid binding"/>
    <property type="evidence" value="ECO:0007669"/>
    <property type="project" value="InterPro"/>
</dbReference>
<dbReference type="NCBIfam" id="NF003765">
    <property type="entry name" value="PRK05359.1"/>
    <property type="match status" value="1"/>
</dbReference>
<dbReference type="PANTHER" id="PTHR11046:SF0">
    <property type="entry name" value="OLIGORIBONUCLEASE, MITOCHONDRIAL"/>
    <property type="match status" value="1"/>
</dbReference>
<protein>
    <recommendedName>
        <fullName evidence="5">Probable oligoribonuclease</fullName>
    </recommendedName>
</protein>